<keyword evidence="12" id="KW-1185">Reference proteome</keyword>
<proteinExistence type="inferred from homology"/>
<dbReference type="GO" id="GO:0005886">
    <property type="term" value="C:plasma membrane"/>
    <property type="evidence" value="ECO:0007669"/>
    <property type="project" value="UniProtKB-SubCell"/>
</dbReference>
<keyword evidence="8 9" id="KW-0012">Acyltransferase</keyword>
<comment type="subcellular location">
    <subcellularLocation>
        <location evidence="1 9">Cell membrane</location>
        <topology evidence="1 9">Multi-pass membrane protein</topology>
    </subcellularLocation>
</comment>
<feature type="domain" description="CN hydrolase" evidence="10">
    <location>
        <begin position="235"/>
        <end position="517"/>
    </location>
</feature>
<dbReference type="Pfam" id="PF20154">
    <property type="entry name" value="LNT_N"/>
    <property type="match status" value="1"/>
</dbReference>
<keyword evidence="5 9" id="KW-0812">Transmembrane</keyword>
<evidence type="ECO:0000259" key="10">
    <source>
        <dbReference type="PROSITE" id="PS50263"/>
    </source>
</evidence>
<evidence type="ECO:0000256" key="4">
    <source>
        <dbReference type="ARBA" id="ARBA00022679"/>
    </source>
</evidence>
<keyword evidence="4 9" id="KW-0808">Transferase</keyword>
<evidence type="ECO:0000256" key="1">
    <source>
        <dbReference type="ARBA" id="ARBA00004651"/>
    </source>
</evidence>
<feature type="transmembrane region" description="Helical" evidence="9">
    <location>
        <begin position="95"/>
        <end position="119"/>
    </location>
</feature>
<dbReference type="Proteomes" id="UP000589520">
    <property type="component" value="Unassembled WGS sequence"/>
</dbReference>
<dbReference type="CDD" id="cd07571">
    <property type="entry name" value="ALP_N-acyl_transferase"/>
    <property type="match status" value="1"/>
</dbReference>
<dbReference type="PANTHER" id="PTHR38686:SF1">
    <property type="entry name" value="APOLIPOPROTEIN N-ACYLTRANSFERASE"/>
    <property type="match status" value="1"/>
</dbReference>
<dbReference type="PROSITE" id="PS50263">
    <property type="entry name" value="CN_HYDROLASE"/>
    <property type="match status" value="1"/>
</dbReference>
<dbReference type="RefSeq" id="WP_179492809.1">
    <property type="nucleotide sequence ID" value="NZ_JACCCW010000002.1"/>
</dbReference>
<comment type="catalytic activity">
    <reaction evidence="9">
        <text>N-terminal S-1,2-diacyl-sn-glyceryl-L-cysteinyl-[lipoprotein] + a glycerophospholipid = N-acyl-S-1,2-diacyl-sn-glyceryl-L-cysteinyl-[lipoprotein] + a 2-acyl-sn-glycero-3-phospholipid + H(+)</text>
        <dbReference type="Rhea" id="RHEA:48228"/>
        <dbReference type="Rhea" id="RHEA-COMP:14681"/>
        <dbReference type="Rhea" id="RHEA-COMP:14684"/>
        <dbReference type="ChEBI" id="CHEBI:15378"/>
        <dbReference type="ChEBI" id="CHEBI:136912"/>
        <dbReference type="ChEBI" id="CHEBI:140656"/>
        <dbReference type="ChEBI" id="CHEBI:140657"/>
        <dbReference type="ChEBI" id="CHEBI:140660"/>
        <dbReference type="EC" id="2.3.1.269"/>
    </reaction>
</comment>
<dbReference type="GO" id="GO:0016410">
    <property type="term" value="F:N-acyltransferase activity"/>
    <property type="evidence" value="ECO:0007669"/>
    <property type="project" value="UniProtKB-UniRule"/>
</dbReference>
<dbReference type="InterPro" id="IPR045378">
    <property type="entry name" value="LNT_N"/>
</dbReference>
<feature type="transmembrane region" description="Helical" evidence="9">
    <location>
        <begin position="205"/>
        <end position="225"/>
    </location>
</feature>
<dbReference type="NCBIfam" id="TIGR00546">
    <property type="entry name" value="lnt"/>
    <property type="match status" value="1"/>
</dbReference>
<keyword evidence="3 9" id="KW-1003">Cell membrane</keyword>
<reference evidence="11 12" key="1">
    <citation type="submission" date="2020-07" db="EMBL/GenBank/DDBJ databases">
        <title>Genomic Encyclopedia of Type Strains, Phase IV (KMG-V): Genome sequencing to study the core and pangenomes of soil and plant-associated prokaryotes.</title>
        <authorList>
            <person name="Whitman W."/>
        </authorList>
    </citation>
    <scope>NUCLEOTIDE SEQUENCE [LARGE SCALE GENOMIC DNA]</scope>
    <source>
        <strain evidence="11 12">X4EP2</strain>
    </source>
</reference>
<dbReference type="UniPathway" id="UPA00666"/>
<protein>
    <recommendedName>
        <fullName evidence="9">Apolipoprotein N-acyltransferase</fullName>
        <shortName evidence="9">ALP N-acyltransferase</shortName>
        <ecNumber evidence="9">2.3.1.269</ecNumber>
    </recommendedName>
</protein>
<dbReference type="InterPro" id="IPR003010">
    <property type="entry name" value="C-N_Hydrolase"/>
</dbReference>
<dbReference type="Gene3D" id="3.60.110.10">
    <property type="entry name" value="Carbon-nitrogen hydrolase"/>
    <property type="match status" value="1"/>
</dbReference>
<name>A0A7Y9PJG1_9BACT</name>
<evidence type="ECO:0000256" key="3">
    <source>
        <dbReference type="ARBA" id="ARBA00022475"/>
    </source>
</evidence>
<gene>
    <name evidence="9" type="primary">lnt</name>
    <name evidence="11" type="ORF">HDF17_003342</name>
</gene>
<dbReference type="Pfam" id="PF00795">
    <property type="entry name" value="CN_hydrolase"/>
    <property type="match status" value="1"/>
</dbReference>
<dbReference type="EMBL" id="JACCCW010000002">
    <property type="protein sequence ID" value="NYF81022.1"/>
    <property type="molecule type" value="Genomic_DNA"/>
</dbReference>
<comment type="caution">
    <text evidence="11">The sequence shown here is derived from an EMBL/GenBank/DDBJ whole genome shotgun (WGS) entry which is preliminary data.</text>
</comment>
<feature type="transmembrane region" description="Helical" evidence="9">
    <location>
        <begin position="131"/>
        <end position="150"/>
    </location>
</feature>
<organism evidence="11 12">
    <name type="scientific">Granulicella arctica</name>
    <dbReference type="NCBI Taxonomy" id="940613"/>
    <lineage>
        <taxon>Bacteria</taxon>
        <taxon>Pseudomonadati</taxon>
        <taxon>Acidobacteriota</taxon>
        <taxon>Terriglobia</taxon>
        <taxon>Terriglobales</taxon>
        <taxon>Acidobacteriaceae</taxon>
        <taxon>Granulicella</taxon>
    </lineage>
</organism>
<evidence type="ECO:0000256" key="5">
    <source>
        <dbReference type="ARBA" id="ARBA00022692"/>
    </source>
</evidence>
<keyword evidence="6 9" id="KW-1133">Transmembrane helix</keyword>
<evidence type="ECO:0000256" key="7">
    <source>
        <dbReference type="ARBA" id="ARBA00023136"/>
    </source>
</evidence>
<dbReference type="PANTHER" id="PTHR38686">
    <property type="entry name" value="APOLIPOPROTEIN N-ACYLTRANSFERASE"/>
    <property type="match status" value="1"/>
</dbReference>
<keyword evidence="7 9" id="KW-0472">Membrane</keyword>
<feature type="transmembrane region" description="Helical" evidence="9">
    <location>
        <begin position="32"/>
        <end position="51"/>
    </location>
</feature>
<evidence type="ECO:0000313" key="12">
    <source>
        <dbReference type="Proteomes" id="UP000589520"/>
    </source>
</evidence>
<dbReference type="HAMAP" id="MF_01148">
    <property type="entry name" value="Lnt"/>
    <property type="match status" value="1"/>
</dbReference>
<dbReference type="AlphaFoldDB" id="A0A7Y9PJG1"/>
<sequence length="554" mass="61234">MRLIPLRLWLLTVLSAILQTLPFPLAGPVPLWRTAFCWVALAPLLLALTGKNSSGEPLTLRQTAILGYLCGILWYLGNCYWIYQTMYLYGGLAKPIAVAILILFSMYLGLYHALFGLILGALRRSRLSVQGALLLSPFAWVAVELARARITGFPWDLLGNTQVDNSLLTRLAPITGVYGLSFVIAAVNALWLIRIRVRERRHTRQLLTLAGVVIVILYLVLLRHIHTPNQVATNNTATLVQENLGVGTESHGNYETSSQLVDSFSKLSVYPSADRCLGIPEAPSTRCIHFLDDRPQGTRPIVATGLIVWPESPAGFRTDDPAFADRLSNLARATSAPLIIGSLGVVPDPDPASARGVRVYDSAALVHADGTSAGRYDKIHLVPWGEYIPFKDFFFFAKKLTAGVGDMDRGTDRTVFRTAGHAYGVFICYESIFGDEVRQFVKNGAEVLINISDDGWYGDTSAAWEHLNMVRMRAIENHRWILRSTNTGVTAAIDPYGHVTDSAPRHIRTALHTGFNFEHDVTFYTIHGDLFAYTCALITVLGLAYSFTRASREK</sequence>
<dbReference type="EC" id="2.3.1.269" evidence="9"/>
<feature type="transmembrane region" description="Helical" evidence="9">
    <location>
        <begin position="530"/>
        <end position="548"/>
    </location>
</feature>
<comment type="similarity">
    <text evidence="2 9">Belongs to the CN hydrolase family. Apolipoprotein N-acyltransferase subfamily.</text>
</comment>
<dbReference type="GO" id="GO:0042158">
    <property type="term" value="P:lipoprotein biosynthetic process"/>
    <property type="evidence" value="ECO:0007669"/>
    <property type="project" value="UniProtKB-UniRule"/>
</dbReference>
<accession>A0A7Y9PJG1</accession>
<keyword evidence="11" id="KW-0449">Lipoprotein</keyword>
<evidence type="ECO:0000256" key="9">
    <source>
        <dbReference type="HAMAP-Rule" id="MF_01148"/>
    </source>
</evidence>
<dbReference type="InterPro" id="IPR036526">
    <property type="entry name" value="C-N_Hydrolase_sf"/>
</dbReference>
<comment type="pathway">
    <text evidence="9">Protein modification; lipoprotein biosynthesis (N-acyl transfer).</text>
</comment>
<evidence type="ECO:0000256" key="2">
    <source>
        <dbReference type="ARBA" id="ARBA00010065"/>
    </source>
</evidence>
<evidence type="ECO:0000313" key="11">
    <source>
        <dbReference type="EMBL" id="NYF81022.1"/>
    </source>
</evidence>
<evidence type="ECO:0000256" key="8">
    <source>
        <dbReference type="ARBA" id="ARBA00023315"/>
    </source>
</evidence>
<dbReference type="SUPFAM" id="SSF56317">
    <property type="entry name" value="Carbon-nitrogen hydrolase"/>
    <property type="match status" value="1"/>
</dbReference>
<comment type="function">
    <text evidence="9">Catalyzes the phospholipid dependent N-acylation of the N-terminal cysteine of apolipoprotein, the last step in lipoprotein maturation.</text>
</comment>
<feature type="transmembrane region" description="Helical" evidence="9">
    <location>
        <begin position="63"/>
        <end position="83"/>
    </location>
</feature>
<feature type="transmembrane region" description="Helical" evidence="9">
    <location>
        <begin position="170"/>
        <end position="193"/>
    </location>
</feature>
<dbReference type="InterPro" id="IPR004563">
    <property type="entry name" value="Apolipo_AcylTrfase"/>
</dbReference>
<evidence type="ECO:0000256" key="6">
    <source>
        <dbReference type="ARBA" id="ARBA00022989"/>
    </source>
</evidence>